<dbReference type="Pfam" id="PF01593">
    <property type="entry name" value="Amino_oxidase"/>
    <property type="match status" value="1"/>
</dbReference>
<dbReference type="OrthoDB" id="5046242at2759"/>
<dbReference type="Gene3D" id="3.90.660.50">
    <property type="match status" value="1"/>
</dbReference>
<evidence type="ECO:0000313" key="6">
    <source>
        <dbReference type="Proteomes" id="UP001152797"/>
    </source>
</evidence>
<dbReference type="EMBL" id="CAMXCT030006631">
    <property type="protein sequence ID" value="CAL4804655.1"/>
    <property type="molecule type" value="Genomic_DNA"/>
</dbReference>
<evidence type="ECO:0000313" key="3">
    <source>
        <dbReference type="EMBL" id="CAI4017343.1"/>
    </source>
</evidence>
<proteinExistence type="predicted"/>
<feature type="signal peptide" evidence="1">
    <location>
        <begin position="1"/>
        <end position="27"/>
    </location>
</feature>
<evidence type="ECO:0000256" key="1">
    <source>
        <dbReference type="SAM" id="SignalP"/>
    </source>
</evidence>
<dbReference type="AlphaFoldDB" id="A0A9P1DYB3"/>
<comment type="caution">
    <text evidence="3">The sequence shown here is derived from an EMBL/GenBank/DDBJ whole genome shotgun (WGS) entry which is preliminary data.</text>
</comment>
<reference evidence="4" key="2">
    <citation type="submission" date="2024-04" db="EMBL/GenBank/DDBJ databases">
        <authorList>
            <person name="Chen Y."/>
            <person name="Shah S."/>
            <person name="Dougan E. K."/>
            <person name="Thang M."/>
            <person name="Chan C."/>
        </authorList>
    </citation>
    <scope>NUCLEOTIDE SEQUENCE [LARGE SCALE GENOMIC DNA]</scope>
</reference>
<dbReference type="InterPro" id="IPR036188">
    <property type="entry name" value="FAD/NAD-bd_sf"/>
</dbReference>
<dbReference type="GO" id="GO:0016491">
    <property type="term" value="F:oxidoreductase activity"/>
    <property type="evidence" value="ECO:0007669"/>
    <property type="project" value="InterPro"/>
</dbReference>
<reference evidence="3" key="1">
    <citation type="submission" date="2022-10" db="EMBL/GenBank/DDBJ databases">
        <authorList>
            <person name="Chen Y."/>
            <person name="Dougan E. K."/>
            <person name="Chan C."/>
            <person name="Rhodes N."/>
            <person name="Thang M."/>
        </authorList>
    </citation>
    <scope>NUCLEOTIDE SEQUENCE</scope>
</reference>
<evidence type="ECO:0000259" key="2">
    <source>
        <dbReference type="Pfam" id="PF01593"/>
    </source>
</evidence>
<dbReference type="Gene3D" id="3.50.50.60">
    <property type="entry name" value="FAD/NAD(P)-binding domain"/>
    <property type="match status" value="2"/>
</dbReference>
<dbReference type="SUPFAM" id="SSF51905">
    <property type="entry name" value="FAD/NAD(P)-binding domain"/>
    <property type="match status" value="1"/>
</dbReference>
<dbReference type="InterPro" id="IPR002937">
    <property type="entry name" value="Amino_oxidase"/>
</dbReference>
<gene>
    <name evidence="3" type="ORF">C1SCF055_LOCUS41994</name>
</gene>
<dbReference type="Proteomes" id="UP001152797">
    <property type="component" value="Unassembled WGS sequence"/>
</dbReference>
<keyword evidence="6" id="KW-1185">Reference proteome</keyword>
<dbReference type="PRINTS" id="PR00419">
    <property type="entry name" value="ADXRDTASE"/>
</dbReference>
<feature type="chain" id="PRO_5043271726" evidence="1">
    <location>
        <begin position="28"/>
        <end position="478"/>
    </location>
</feature>
<dbReference type="EMBL" id="CAMXCT010006631">
    <property type="protein sequence ID" value="CAI4017343.1"/>
    <property type="molecule type" value="Genomic_DNA"/>
</dbReference>
<dbReference type="EMBL" id="CAMXCT020006631">
    <property type="protein sequence ID" value="CAL1170718.1"/>
    <property type="molecule type" value="Genomic_DNA"/>
</dbReference>
<sequence length="478" mass="52954">MPRAKIRPKWICCVALAFYPLTAWVAGRPTERHFVQTLPMRHAMKASAQQPEASGWRVAVVGAGVAGLVCARSLHRSGCRVEVFEAADGVGGRVRSDRVPLPGEPEQGSFLLDRGFQILIEAYPEVKRQLDLKPLALRSFAPGAVLAFGQGQLRVVADPLRSPRYLWKTLTSNICSIQDLWQLLLLRLKQLLFESPYTPLEEADVAPNTEEFLCRKLQLSSELVNRFLRPFFEAIYVTPLVRQSSACFRFVLRMLAEGSTSLPDRGMQAVPDQLAEGLSIHLGSPVAEVRARQLRLGDDWRDFDAVVLAAELPQASQLVPEIGGRKGTSSCTWYFALPSPPPVTEPLIVLNSTLQKAADEDGMRLVDVAFPSLVQPTYAPAGWDLAAVTVRGSDGGDKEGWLRSELEGLFGRSLQDWKLLRVYHLSFHQPSQQRPLRPREPRSTSGVYLCGDHCAEPTLDSAMRSGRLAAEAVLKAWR</sequence>
<dbReference type="PANTHER" id="PTHR42841">
    <property type="entry name" value="AMINE OXIDASE"/>
    <property type="match status" value="1"/>
</dbReference>
<name>A0A9P1DYB3_9DINO</name>
<organism evidence="3">
    <name type="scientific">Cladocopium goreaui</name>
    <dbReference type="NCBI Taxonomy" id="2562237"/>
    <lineage>
        <taxon>Eukaryota</taxon>
        <taxon>Sar</taxon>
        <taxon>Alveolata</taxon>
        <taxon>Dinophyceae</taxon>
        <taxon>Suessiales</taxon>
        <taxon>Symbiodiniaceae</taxon>
        <taxon>Cladocopium</taxon>
    </lineage>
</organism>
<feature type="domain" description="Amine oxidase" evidence="2">
    <location>
        <begin position="65"/>
        <end position="474"/>
    </location>
</feature>
<keyword evidence="1" id="KW-0732">Signal</keyword>
<evidence type="ECO:0000313" key="5">
    <source>
        <dbReference type="EMBL" id="CAL4804655.1"/>
    </source>
</evidence>
<evidence type="ECO:0000313" key="4">
    <source>
        <dbReference type="EMBL" id="CAL1170718.1"/>
    </source>
</evidence>
<protein>
    <submittedName>
        <fullName evidence="5">Protoporphyrinogen oxidase 2, chloroplastic/mitochondrial</fullName>
    </submittedName>
</protein>
<accession>A0A9P1DYB3</accession>